<dbReference type="GO" id="GO:0046872">
    <property type="term" value="F:metal ion binding"/>
    <property type="evidence" value="ECO:0007669"/>
    <property type="project" value="UniProtKB-KW"/>
</dbReference>
<dbReference type="PIRSF" id="PIRSF037911">
    <property type="entry name" value="HDAC_II_euk"/>
    <property type="match status" value="1"/>
</dbReference>
<dbReference type="Proteomes" id="UP000694388">
    <property type="component" value="Unplaced"/>
</dbReference>
<dbReference type="InterPro" id="IPR000286">
    <property type="entry name" value="HDACs"/>
</dbReference>
<comment type="function">
    <text evidence="13">Responsible for the deacetylation of lysine residues on the N-terminal part of the core histones (H2A, H2B, H3 and H4). Histone deacetylation gives a tag for epigenetic repression and plays an important role in transcriptional regulation, cell cycle progression and developmental events.</text>
</comment>
<dbReference type="GO" id="GO:0000122">
    <property type="term" value="P:negative regulation of transcription by RNA polymerase II"/>
    <property type="evidence" value="ECO:0007669"/>
    <property type="project" value="InterPro"/>
</dbReference>
<feature type="region of interest" description="Disordered" evidence="18">
    <location>
        <begin position="139"/>
        <end position="214"/>
    </location>
</feature>
<dbReference type="PANTHER" id="PTHR45364:SF11">
    <property type="entry name" value="HISTONE DEACETYLASE 9"/>
    <property type="match status" value="1"/>
</dbReference>
<dbReference type="PANTHER" id="PTHR45364">
    <property type="entry name" value="HISTONE DEACETYLASE 9-RELATED"/>
    <property type="match status" value="1"/>
</dbReference>
<evidence type="ECO:0000256" key="8">
    <source>
        <dbReference type="ARBA" id="ARBA00022853"/>
    </source>
</evidence>
<evidence type="ECO:0000256" key="18">
    <source>
        <dbReference type="SAM" id="MobiDB-lite"/>
    </source>
</evidence>
<feature type="coiled-coil region" evidence="17">
    <location>
        <begin position="27"/>
        <end position="93"/>
    </location>
</feature>
<evidence type="ECO:0000256" key="17">
    <source>
        <dbReference type="SAM" id="Coils"/>
    </source>
</evidence>
<evidence type="ECO:0000313" key="22">
    <source>
        <dbReference type="Proteomes" id="UP000694388"/>
    </source>
</evidence>
<dbReference type="InterPro" id="IPR023696">
    <property type="entry name" value="Ureohydrolase_dom_sf"/>
</dbReference>
<keyword evidence="11" id="KW-0539">Nucleus</keyword>
<evidence type="ECO:0000313" key="21">
    <source>
        <dbReference type="Ensembl" id="ENSEBUP00000023056.1"/>
    </source>
</evidence>
<sequence>MTSQGQPVPWEAVAAEPEVQQELVLLKRQQNLQRHMLMAEYQQQQEELARRHHVQIQQRLKQLEQQREQELERRRLEQKLQQIKNKQKGQESAMASIEVKQKLQEFVLNKKKREAGSGGSSHGPPHHPRLCQMTAVHGSLDQSLPPPNGPSTSFQGMGPYDGAGDFPLRKTEPQALDDGARSSPDSPAGSVPENGTRSVLSSAPESGTSPQPAVPIERMIDPLSLLISPSMPNISLGRPANGSTGETEPLLQVAGHDKLENMSNPASLGFSLQCPFPSTSDCDGVCTPSQATLLHQHLILEQHRQALSGVGVPISTAGGDISSSVLSVGGTTRGPSERHRVLCRAQSAPLPLPPRGLQLWDSTPLPHTSLSLNATSCCPETDESLTDGPRPGKVRVKQEPCESEGDNEEPGSAEKRPRSDHISLHGQALLEQQRMQQLQLYQAQLAAAGRATGLPPRRPLIRTRSSPAYACLPQPEPARQHRFTTGLVYDTQMQKHQCSCGDNTSHPEHAGRIQSIWSRLQETGLVAKCERVRPRKASLEEVQLVHLEQYVLLYGTSTLGQHRLDKKLLGSLPQKALVMLPCGGLGVDSDTIWNEPHSGSAARLAVGCVLELAVKVATGELKNGFAVVRPPGHHAEESLAMGFCIFNSVAIAARLLQKKLHLKKILIVDWDVHHGNGTQQAFYDDASVLYISLHRYDDGNFFPGSGAPDEVGSGAGMGFTVNVAWTGGLDPPMADAEYLAAFRTVVMPVANEFGPDVVFVSAGFDAGEGHPPQLGGYSVSAKCFGHLTRRLMTLAEGRLIMALEGGHDLTAICDASEACVTALLGEPLEPISPAELQRRPHSHAVASLEKVIAMQSRYWPCVQRQAHTLGLALVEAQQCEREEAEAVTALASLTMTGRQTSTEEGHSVEEEPMEEDPTEPS</sequence>
<evidence type="ECO:0000256" key="10">
    <source>
        <dbReference type="ARBA" id="ARBA00023163"/>
    </source>
</evidence>
<dbReference type="GO" id="GO:0005634">
    <property type="term" value="C:nucleus"/>
    <property type="evidence" value="ECO:0007669"/>
    <property type="project" value="UniProtKB-SubCell"/>
</dbReference>
<dbReference type="PRINTS" id="PR01270">
    <property type="entry name" value="HDASUPER"/>
</dbReference>
<dbReference type="EC" id="3.5.1.98" evidence="3 13"/>
<feature type="compositionally biased region" description="Acidic residues" evidence="18">
    <location>
        <begin position="910"/>
        <end position="921"/>
    </location>
</feature>
<feature type="domain" description="Histone deacetylase" evidence="19">
    <location>
        <begin position="506"/>
        <end position="823"/>
    </location>
</feature>
<feature type="site" description="Contributes to catalysis" evidence="16">
    <location>
        <position position="807"/>
    </location>
</feature>
<feature type="binding site" evidence="15">
    <location>
        <position position="498"/>
    </location>
    <ligand>
        <name>Zn(2+)</name>
        <dbReference type="ChEBI" id="CHEBI:29105"/>
    </ligand>
</feature>
<evidence type="ECO:0000256" key="3">
    <source>
        <dbReference type="ARBA" id="ARBA00012111"/>
    </source>
</evidence>
<keyword evidence="8 13" id="KW-0156">Chromatin regulator</keyword>
<feature type="active site" evidence="14">
    <location>
        <position position="634"/>
    </location>
</feature>
<organism evidence="21 22">
    <name type="scientific">Eptatretus burgeri</name>
    <name type="common">Inshore hagfish</name>
    <dbReference type="NCBI Taxonomy" id="7764"/>
    <lineage>
        <taxon>Eukaryota</taxon>
        <taxon>Metazoa</taxon>
        <taxon>Chordata</taxon>
        <taxon>Craniata</taxon>
        <taxon>Vertebrata</taxon>
        <taxon>Cyclostomata</taxon>
        <taxon>Myxini</taxon>
        <taxon>Myxiniformes</taxon>
        <taxon>Myxinidae</taxon>
        <taxon>Eptatretinae</taxon>
        <taxon>Eptatretus</taxon>
    </lineage>
</organism>
<dbReference type="CDD" id="cd10164">
    <property type="entry name" value="ClassIIa_HDAC5_Gln-rich-N"/>
    <property type="match status" value="1"/>
</dbReference>
<dbReference type="InterPro" id="IPR046949">
    <property type="entry name" value="HDAC4/5/7/9"/>
</dbReference>
<evidence type="ECO:0000256" key="9">
    <source>
        <dbReference type="ARBA" id="ARBA00023015"/>
    </source>
</evidence>
<evidence type="ECO:0000256" key="5">
    <source>
        <dbReference type="ARBA" id="ARBA00022723"/>
    </source>
</evidence>
<evidence type="ECO:0000259" key="19">
    <source>
        <dbReference type="Pfam" id="PF00850"/>
    </source>
</evidence>
<dbReference type="Gene3D" id="6.10.250.1550">
    <property type="match status" value="1"/>
</dbReference>
<comment type="catalytic activity">
    <reaction evidence="12 13">
        <text>N(6)-acetyl-L-lysyl-[histone] + H2O = L-lysyl-[histone] + acetate</text>
        <dbReference type="Rhea" id="RHEA:58196"/>
        <dbReference type="Rhea" id="RHEA-COMP:9845"/>
        <dbReference type="Rhea" id="RHEA-COMP:11338"/>
        <dbReference type="ChEBI" id="CHEBI:15377"/>
        <dbReference type="ChEBI" id="CHEBI:29969"/>
        <dbReference type="ChEBI" id="CHEBI:30089"/>
        <dbReference type="ChEBI" id="CHEBI:61930"/>
        <dbReference type="EC" id="3.5.1.98"/>
    </reaction>
</comment>
<dbReference type="Pfam" id="PF12203">
    <property type="entry name" value="HDAC4_Gln"/>
    <property type="match status" value="1"/>
</dbReference>
<keyword evidence="9 13" id="KW-0805">Transcription regulation</keyword>
<evidence type="ECO:0000256" key="4">
    <source>
        <dbReference type="ARBA" id="ARBA00022491"/>
    </source>
</evidence>
<dbReference type="Ensembl" id="ENSEBUT00000023599.1">
    <property type="protein sequence ID" value="ENSEBUP00000023023.1"/>
    <property type="gene ID" value="ENSEBUG00000014185.1"/>
</dbReference>
<dbReference type="InterPro" id="IPR037138">
    <property type="entry name" value="His_deacetylse_dom_sf"/>
</dbReference>
<dbReference type="SUPFAM" id="SSF52768">
    <property type="entry name" value="Arginase/deacetylase"/>
    <property type="match status" value="1"/>
</dbReference>
<keyword evidence="6 13" id="KW-0378">Hydrolase</keyword>
<keyword evidence="4 13" id="KW-0678">Repressor</keyword>
<evidence type="ECO:0000256" key="16">
    <source>
        <dbReference type="PIRSR" id="PIRSR037911-3"/>
    </source>
</evidence>
<comment type="subcellular location">
    <subcellularLocation>
        <location evidence="1 13">Nucleus</location>
    </subcellularLocation>
</comment>
<feature type="compositionally biased region" description="Acidic residues" evidence="18">
    <location>
        <begin position="401"/>
        <end position="411"/>
    </location>
</feature>
<evidence type="ECO:0000259" key="20">
    <source>
        <dbReference type="Pfam" id="PF12203"/>
    </source>
</evidence>
<evidence type="ECO:0000256" key="11">
    <source>
        <dbReference type="ARBA" id="ARBA00023242"/>
    </source>
</evidence>
<dbReference type="GeneTree" id="ENSGT00940000157440"/>
<keyword evidence="10 13" id="KW-0804">Transcription</keyword>
<feature type="domain" description="Histone deacetylase glutamine rich N-terminal" evidence="20">
    <location>
        <begin position="15"/>
        <end position="87"/>
    </location>
</feature>
<dbReference type="GO" id="GO:0141221">
    <property type="term" value="F:histone deacetylase activity, hydrolytic mechanism"/>
    <property type="evidence" value="ECO:0007669"/>
    <property type="project" value="UniProtKB-EC"/>
</dbReference>
<evidence type="ECO:0000256" key="2">
    <source>
        <dbReference type="ARBA" id="ARBA00007738"/>
    </source>
</evidence>
<feature type="region of interest" description="Disordered" evidence="18">
    <location>
        <begin position="892"/>
        <end position="921"/>
    </location>
</feature>
<name>A0A8C4QZW1_EPTBU</name>
<evidence type="ECO:0000256" key="15">
    <source>
        <dbReference type="PIRSR" id="PIRSR037911-2"/>
    </source>
</evidence>
<dbReference type="AlphaFoldDB" id="A0A8C4QZW1"/>
<feature type="region of interest" description="Disordered" evidence="18">
    <location>
        <begin position="374"/>
        <end position="421"/>
    </location>
</feature>
<feature type="binding site" evidence="15">
    <location>
        <position position="582"/>
    </location>
    <ligand>
        <name>Zn(2+)</name>
        <dbReference type="ChEBI" id="CHEBI:29105"/>
    </ligand>
</feature>
<keyword evidence="7 15" id="KW-0862">Zinc</keyword>
<evidence type="ECO:0000256" key="7">
    <source>
        <dbReference type="ARBA" id="ARBA00022833"/>
    </source>
</evidence>
<dbReference type="Ensembl" id="ENSEBUT00000023632.1">
    <property type="protein sequence ID" value="ENSEBUP00000023056.1"/>
    <property type="gene ID" value="ENSEBUG00000014185.1"/>
</dbReference>
<feature type="compositionally biased region" description="Polar residues" evidence="18">
    <location>
        <begin position="193"/>
        <end position="211"/>
    </location>
</feature>
<feature type="binding site" evidence="15">
    <location>
        <position position="500"/>
    </location>
    <ligand>
        <name>Zn(2+)</name>
        <dbReference type="ChEBI" id="CHEBI:29105"/>
    </ligand>
</feature>
<evidence type="ECO:0000256" key="14">
    <source>
        <dbReference type="PIRSR" id="PIRSR037911-1"/>
    </source>
</evidence>
<evidence type="ECO:0000256" key="6">
    <source>
        <dbReference type="ARBA" id="ARBA00022801"/>
    </source>
</evidence>
<proteinExistence type="inferred from homology"/>
<dbReference type="FunFam" id="3.40.800.20:FF:000002">
    <property type="entry name" value="Histone deacetylase"/>
    <property type="match status" value="1"/>
</dbReference>
<protein>
    <recommendedName>
        <fullName evidence="3 13">Histone deacetylase</fullName>
        <ecNumber evidence="3 13">3.5.1.98</ecNumber>
    </recommendedName>
</protein>
<dbReference type="Pfam" id="PF00850">
    <property type="entry name" value="Hist_deacetyl"/>
    <property type="match status" value="1"/>
</dbReference>
<dbReference type="CDD" id="cd11681">
    <property type="entry name" value="HDAC_classIIa"/>
    <property type="match status" value="1"/>
</dbReference>
<evidence type="ECO:0000256" key="1">
    <source>
        <dbReference type="ARBA" id="ARBA00004123"/>
    </source>
</evidence>
<evidence type="ECO:0000256" key="12">
    <source>
        <dbReference type="ARBA" id="ARBA00048287"/>
    </source>
</evidence>
<dbReference type="InterPro" id="IPR024643">
    <property type="entry name" value="Hist_deacetylase_Gln_rich_N"/>
</dbReference>
<comment type="similarity">
    <text evidence="2 13">Belongs to the histone deacetylase family. HD type 2 subfamily.</text>
</comment>
<keyword evidence="5 15" id="KW-0479">Metal-binding</keyword>
<reference evidence="21" key="1">
    <citation type="submission" date="2025-05" db="UniProtKB">
        <authorList>
            <consortium name="Ensembl"/>
        </authorList>
    </citation>
    <scope>IDENTIFICATION</scope>
</reference>
<dbReference type="Gene3D" id="3.40.800.20">
    <property type="entry name" value="Histone deacetylase domain"/>
    <property type="match status" value="1"/>
</dbReference>
<dbReference type="InterPro" id="IPR023801">
    <property type="entry name" value="His_deacetylse_dom"/>
</dbReference>
<feature type="compositionally biased region" description="Basic and acidic residues" evidence="18">
    <location>
        <begin position="412"/>
        <end position="421"/>
    </location>
</feature>
<keyword evidence="17" id="KW-0175">Coiled coil</keyword>
<keyword evidence="22" id="KW-1185">Reference proteome</keyword>
<evidence type="ECO:0000256" key="13">
    <source>
        <dbReference type="PIRNR" id="PIRNR037911"/>
    </source>
</evidence>
<feature type="binding site" evidence="15">
    <location>
        <position position="506"/>
    </location>
    <ligand>
        <name>Zn(2+)</name>
        <dbReference type="ChEBI" id="CHEBI:29105"/>
    </ligand>
</feature>
<accession>A0A8C4QZW1</accession>